<sequence>MNDSTPDKATATRHGIADDLMLALFDPESGTIAGEGTLFYVLAGALLSDLALEGFVRTEGNGLGGPLVLAEGDTAPDDELLRMGWQYVADKPHRVQTVLAAVGPQLRGPVLDRLVARGDVDRTSGRMLGILPTERLRLGVTGRRDALIREVRAALVDSAMTDSRTAALIALVSASGSLPTLWREIPWTGAVAERARAFERNDVGADGASQAVARTMAAIVVNSLVAASVIAPR</sequence>
<evidence type="ECO:0000256" key="2">
    <source>
        <dbReference type="ARBA" id="ARBA00023034"/>
    </source>
</evidence>
<dbReference type="RefSeq" id="WP_248145062.1">
    <property type="nucleotide sequence ID" value="NZ_BAAAOF010000002.1"/>
</dbReference>
<evidence type="ECO:0008006" key="7">
    <source>
        <dbReference type="Google" id="ProtNLM"/>
    </source>
</evidence>
<evidence type="ECO:0000256" key="3">
    <source>
        <dbReference type="ARBA" id="ARBA00023121"/>
    </source>
</evidence>
<comment type="caution">
    <text evidence="5">The sequence shown here is derived from an EMBL/GenBank/DDBJ whole genome shotgun (WGS) entry which is preliminary data.</text>
</comment>
<evidence type="ECO:0000313" key="6">
    <source>
        <dbReference type="Proteomes" id="UP001501343"/>
    </source>
</evidence>
<keyword evidence="2" id="KW-0333">Golgi apparatus</keyword>
<keyword evidence="3" id="KW-0446">Lipid-binding</keyword>
<dbReference type="InterPro" id="IPR038261">
    <property type="entry name" value="GPP34-like_sf"/>
</dbReference>
<gene>
    <name evidence="5" type="ORF">GCM10009775_04980</name>
</gene>
<evidence type="ECO:0000256" key="1">
    <source>
        <dbReference type="ARBA" id="ARBA00004255"/>
    </source>
</evidence>
<keyword evidence="6" id="KW-1185">Reference proteome</keyword>
<organism evidence="5 6">
    <name type="scientific">Microbacterium aoyamense</name>
    <dbReference type="NCBI Taxonomy" id="344166"/>
    <lineage>
        <taxon>Bacteria</taxon>
        <taxon>Bacillati</taxon>
        <taxon>Actinomycetota</taxon>
        <taxon>Actinomycetes</taxon>
        <taxon>Micrococcales</taxon>
        <taxon>Microbacteriaceae</taxon>
        <taxon>Microbacterium</taxon>
    </lineage>
</organism>
<proteinExistence type="predicted"/>
<dbReference type="Pfam" id="PF05719">
    <property type="entry name" value="GPP34"/>
    <property type="match status" value="1"/>
</dbReference>
<protein>
    <recommendedName>
        <fullName evidence="7">GPP34 family phosphoprotein</fullName>
    </recommendedName>
</protein>
<evidence type="ECO:0000256" key="4">
    <source>
        <dbReference type="ARBA" id="ARBA00023136"/>
    </source>
</evidence>
<dbReference type="InterPro" id="IPR008628">
    <property type="entry name" value="GPP34-like"/>
</dbReference>
<comment type="subcellular location">
    <subcellularLocation>
        <location evidence="1">Golgi apparatus membrane</location>
        <topology evidence="1">Peripheral membrane protein</topology>
        <orientation evidence="1">Cytoplasmic side</orientation>
    </subcellularLocation>
</comment>
<reference evidence="5 6" key="1">
    <citation type="journal article" date="2019" name="Int. J. Syst. Evol. Microbiol.">
        <title>The Global Catalogue of Microorganisms (GCM) 10K type strain sequencing project: providing services to taxonomists for standard genome sequencing and annotation.</title>
        <authorList>
            <consortium name="The Broad Institute Genomics Platform"/>
            <consortium name="The Broad Institute Genome Sequencing Center for Infectious Disease"/>
            <person name="Wu L."/>
            <person name="Ma J."/>
        </authorList>
    </citation>
    <scope>NUCLEOTIDE SEQUENCE [LARGE SCALE GENOMIC DNA]</scope>
    <source>
        <strain evidence="5 6">JCM 14900</strain>
    </source>
</reference>
<dbReference type="Gene3D" id="1.10.3630.10">
    <property type="entry name" value="yeast vps74-n-term truncation variant domain like"/>
    <property type="match status" value="1"/>
</dbReference>
<keyword evidence="4" id="KW-0472">Membrane</keyword>
<dbReference type="EMBL" id="BAAAOF010000002">
    <property type="protein sequence ID" value="GAA1915497.1"/>
    <property type="molecule type" value="Genomic_DNA"/>
</dbReference>
<accession>A0ABN2P8X6</accession>
<name>A0ABN2P8X6_9MICO</name>
<dbReference type="Proteomes" id="UP001501343">
    <property type="component" value="Unassembled WGS sequence"/>
</dbReference>
<evidence type="ECO:0000313" key="5">
    <source>
        <dbReference type="EMBL" id="GAA1915497.1"/>
    </source>
</evidence>